<feature type="domain" description="EamA" evidence="4">
    <location>
        <begin position="147"/>
        <end position="281"/>
    </location>
</feature>
<sequence>MKRTVFAVAITLLFWSSAFTGIRIGLEGGYGAGGLVLLRFLSASLVFALYALVKGVPIPSKKDTLQLALLGISGISIYHIALTFGEEWVSAGTASLIIAAAPIFTALVSLVALRERLNALGWGGLALGFIGVAIITLGPQSSSHYLRGALLILLSAVSTAFYFVYQKPLLKRYGAIAVTAYVTWFGTVPMLWFTKGLFLQMPHASVAATIAVIYIGVFPAAIAYVAWAVALSGGRASGVSSALYLNPILAMIVAWFLLHEVPKWQAVLGGAVAILGVIVVNRSNTLSQRRRQRVTQVTDEERNSAPLSS</sequence>
<protein>
    <recommendedName>
        <fullName evidence="4">EamA domain-containing protein</fullName>
    </recommendedName>
</protein>
<feature type="transmembrane region" description="Helical" evidence="3">
    <location>
        <begin position="264"/>
        <end position="281"/>
    </location>
</feature>
<dbReference type="GO" id="GO:0016020">
    <property type="term" value="C:membrane"/>
    <property type="evidence" value="ECO:0007669"/>
    <property type="project" value="InterPro"/>
</dbReference>
<keyword evidence="3" id="KW-0472">Membrane</keyword>
<feature type="transmembrane region" description="Helical" evidence="3">
    <location>
        <begin position="120"/>
        <end position="139"/>
    </location>
</feature>
<keyword evidence="6" id="KW-1185">Reference proteome</keyword>
<reference evidence="5 6" key="1">
    <citation type="submission" date="2015-12" db="EMBL/GenBank/DDBJ databases">
        <title>Draft genome sequence of Acidibacillus ferrooxidans ITV001, isolated from a chalcopyrite acid mine drainage site in Brazil.</title>
        <authorList>
            <person name="Dall'Agnol H."/>
            <person name="Nancucheo I."/>
            <person name="Johnson B."/>
            <person name="Oliveira R."/>
            <person name="Leite L."/>
            <person name="Pylro V."/>
            <person name="Nunes G.L."/>
            <person name="Tzotzos G."/>
            <person name="Fernandes G.R."/>
            <person name="Dutra J."/>
            <person name="Orellana S.C."/>
            <person name="Oliveira G."/>
        </authorList>
    </citation>
    <scope>NUCLEOTIDE SEQUENCE [LARGE SCALE GENOMIC DNA]</scope>
    <source>
        <strain evidence="6">ITV01</strain>
    </source>
</reference>
<feature type="transmembrane region" description="Helical" evidence="3">
    <location>
        <begin position="172"/>
        <end position="194"/>
    </location>
</feature>
<accession>A0A124IVR1</accession>
<dbReference type="InterPro" id="IPR000620">
    <property type="entry name" value="EamA_dom"/>
</dbReference>
<dbReference type="PANTHER" id="PTHR12715">
    <property type="entry name" value="TRANSPORTER, DRUG/METABOLITE EXPORTER FAMILY"/>
    <property type="match status" value="1"/>
</dbReference>
<keyword evidence="3" id="KW-0812">Transmembrane</keyword>
<feature type="transmembrane region" description="Helical" evidence="3">
    <location>
        <begin position="88"/>
        <end position="113"/>
    </location>
</feature>
<dbReference type="InterPro" id="IPR052756">
    <property type="entry name" value="Alkyne_AA_exporter"/>
</dbReference>
<organism evidence="5 6">
    <name type="scientific">Ferroacidibacillus organovorans</name>
    <dbReference type="NCBI Taxonomy" id="1765683"/>
    <lineage>
        <taxon>Bacteria</taxon>
        <taxon>Bacillati</taxon>
        <taxon>Bacillota</taxon>
        <taxon>Bacilli</taxon>
        <taxon>Bacillales</taxon>
        <taxon>Alicyclobacillaceae</taxon>
        <taxon>Ferroacidibacillus</taxon>
    </lineage>
</organism>
<comment type="subcellular location">
    <subcellularLocation>
        <location evidence="1">Endomembrane system</location>
        <topology evidence="1">Multi-pass membrane protein</topology>
    </subcellularLocation>
</comment>
<dbReference type="InterPro" id="IPR037185">
    <property type="entry name" value="EmrE-like"/>
</dbReference>
<dbReference type="SUPFAM" id="SSF103481">
    <property type="entry name" value="Multidrug resistance efflux transporter EmrE"/>
    <property type="match status" value="2"/>
</dbReference>
<dbReference type="OrthoDB" id="9809509at2"/>
<dbReference type="PANTHER" id="PTHR12715:SF4">
    <property type="entry name" value="EAMA DOMAIN-CONTAINING PROTEIN"/>
    <property type="match status" value="1"/>
</dbReference>
<evidence type="ECO:0000256" key="1">
    <source>
        <dbReference type="ARBA" id="ARBA00004127"/>
    </source>
</evidence>
<dbReference type="Proteomes" id="UP000053557">
    <property type="component" value="Unassembled WGS sequence"/>
</dbReference>
<comment type="caution">
    <text evidence="5">The sequence shown here is derived from an EMBL/GenBank/DDBJ whole genome shotgun (WGS) entry which is preliminary data.</text>
</comment>
<evidence type="ECO:0000313" key="6">
    <source>
        <dbReference type="Proteomes" id="UP000053557"/>
    </source>
</evidence>
<name>A0A124IVR1_9BACL</name>
<feature type="domain" description="EamA" evidence="4">
    <location>
        <begin position="4"/>
        <end position="136"/>
    </location>
</feature>
<comment type="similarity">
    <text evidence="2">Belongs to the EamA transporter family.</text>
</comment>
<feature type="transmembrane region" description="Helical" evidence="3">
    <location>
        <begin position="206"/>
        <end position="230"/>
    </location>
</feature>
<keyword evidence="3" id="KW-1133">Transmembrane helix</keyword>
<proteinExistence type="inferred from homology"/>
<feature type="transmembrane region" description="Helical" evidence="3">
    <location>
        <begin position="145"/>
        <end position="165"/>
    </location>
</feature>
<dbReference type="AlphaFoldDB" id="A0A124IVR1"/>
<evidence type="ECO:0000256" key="3">
    <source>
        <dbReference type="SAM" id="Phobius"/>
    </source>
</evidence>
<evidence type="ECO:0000313" key="5">
    <source>
        <dbReference type="EMBL" id="KUO95030.1"/>
    </source>
</evidence>
<evidence type="ECO:0000256" key="2">
    <source>
        <dbReference type="ARBA" id="ARBA00007362"/>
    </source>
</evidence>
<dbReference type="EMBL" id="LPVJ01000061">
    <property type="protein sequence ID" value="KUO95030.1"/>
    <property type="molecule type" value="Genomic_DNA"/>
</dbReference>
<evidence type="ECO:0000259" key="4">
    <source>
        <dbReference type="Pfam" id="PF00892"/>
    </source>
</evidence>
<feature type="transmembrane region" description="Helical" evidence="3">
    <location>
        <begin position="242"/>
        <end position="258"/>
    </location>
</feature>
<dbReference type="Pfam" id="PF00892">
    <property type="entry name" value="EamA"/>
    <property type="match status" value="2"/>
</dbReference>
<feature type="transmembrane region" description="Helical" evidence="3">
    <location>
        <begin position="30"/>
        <end position="53"/>
    </location>
</feature>
<feature type="transmembrane region" description="Helical" evidence="3">
    <location>
        <begin position="65"/>
        <end position="82"/>
    </location>
</feature>
<gene>
    <name evidence="5" type="ORF">ATW55_05085</name>
</gene>